<dbReference type="PATRIC" id="fig|162209.4.peg.1853"/>
<reference evidence="3" key="1">
    <citation type="submission" date="2015-12" db="EMBL/GenBank/DDBJ databases">
        <title>Complete genome sequences of two moderately thermophilic Paenibacillus species.</title>
        <authorList>
            <person name="Butler R.III."/>
            <person name="Wang J."/>
            <person name="Stark B.C."/>
            <person name="Pombert J.-F."/>
        </authorList>
    </citation>
    <scope>NUCLEOTIDE SEQUENCE [LARGE SCALE GENOMIC DNA]</scope>
    <source>
        <strain evidence="3">32O-Y</strain>
    </source>
</reference>
<gene>
    <name evidence="2" type="ORF">IJ22_17490</name>
</gene>
<dbReference type="RefSeq" id="WP_145862512.1">
    <property type="nucleotide sequence ID" value="NZ_CP013652.1"/>
</dbReference>
<feature type="compositionally biased region" description="Polar residues" evidence="1">
    <location>
        <begin position="54"/>
        <end position="66"/>
    </location>
</feature>
<feature type="region of interest" description="Disordered" evidence="1">
    <location>
        <begin position="53"/>
        <end position="73"/>
    </location>
</feature>
<dbReference type="EMBL" id="CP013652">
    <property type="protein sequence ID" value="ALS22123.1"/>
    <property type="molecule type" value="Genomic_DNA"/>
</dbReference>
<name>A0A0U2IM69_9BACL</name>
<organism evidence="2 3">
    <name type="scientific">Paenibacillus naphthalenovorans</name>
    <dbReference type="NCBI Taxonomy" id="162209"/>
    <lineage>
        <taxon>Bacteria</taxon>
        <taxon>Bacillati</taxon>
        <taxon>Bacillota</taxon>
        <taxon>Bacilli</taxon>
        <taxon>Bacillales</taxon>
        <taxon>Paenibacillaceae</taxon>
        <taxon>Paenibacillus</taxon>
    </lineage>
</organism>
<evidence type="ECO:0000256" key="1">
    <source>
        <dbReference type="SAM" id="MobiDB-lite"/>
    </source>
</evidence>
<proteinExistence type="predicted"/>
<reference evidence="2 3" key="2">
    <citation type="journal article" date="2016" name="Genome Announc.">
        <title>Complete Genome Sequences of Two Interactive Moderate Thermophiles, Paenibacillus napthalenovorans 32O-Y and Paenibacillus sp. 32O-W.</title>
        <authorList>
            <person name="Butler R.R.III."/>
            <person name="Wang J."/>
            <person name="Stark B.C."/>
            <person name="Pombert J.F."/>
        </authorList>
    </citation>
    <scope>NUCLEOTIDE SEQUENCE [LARGE SCALE GENOMIC DNA]</scope>
    <source>
        <strain evidence="2 3">32O-Y</strain>
    </source>
</reference>
<accession>A0A0U2IM69</accession>
<dbReference type="KEGG" id="pnp:IJ22_17490"/>
<evidence type="ECO:0000313" key="3">
    <source>
        <dbReference type="Proteomes" id="UP000061660"/>
    </source>
</evidence>
<evidence type="ECO:0000313" key="2">
    <source>
        <dbReference type="EMBL" id="ALS22123.1"/>
    </source>
</evidence>
<dbReference type="STRING" id="162209.IJ22_17490"/>
<keyword evidence="3" id="KW-1185">Reference proteome</keyword>
<dbReference type="Proteomes" id="UP000061660">
    <property type="component" value="Chromosome"/>
</dbReference>
<protein>
    <submittedName>
        <fullName evidence="2">Uncharacterized protein</fullName>
    </submittedName>
</protein>
<sequence>MKFYALANTKENATTVLELQSNIRHRAKIEAKEIAHERGLEYVDVYHVRGSHKGASTMQKRFSSGDPTPRSKR</sequence>
<dbReference type="AlphaFoldDB" id="A0A0U2IM69"/>
<dbReference type="OrthoDB" id="2667072at2"/>